<reference evidence="11 12" key="1">
    <citation type="submission" date="2016-05" db="EMBL/GenBank/DDBJ databases">
        <title>Genome Sequence of Pseudomonas citronellolis Strain SJTE-3, an Estrogens and Persistent Organic Pollutants degradation strain.</title>
        <authorList>
            <person name="Liang R."/>
        </authorList>
    </citation>
    <scope>NUCLEOTIDE SEQUENCE [LARGE SCALE GENOMIC DNA]</scope>
    <source>
        <strain evidence="11 12">SJTE-3</strain>
    </source>
</reference>
<keyword evidence="8" id="KW-0812">Transmembrane</keyword>
<gene>
    <name evidence="11" type="ORF">A9C11_06140</name>
</gene>
<keyword evidence="8" id="KW-1133">Transmembrane helix</keyword>
<evidence type="ECO:0000256" key="7">
    <source>
        <dbReference type="PROSITE-ProRule" id="PRU00169"/>
    </source>
</evidence>
<evidence type="ECO:0000313" key="11">
    <source>
        <dbReference type="EMBL" id="ANI13592.1"/>
    </source>
</evidence>
<dbReference type="InterPro" id="IPR005467">
    <property type="entry name" value="His_kinase_dom"/>
</dbReference>
<proteinExistence type="predicted"/>
<dbReference type="GO" id="GO:0000155">
    <property type="term" value="F:phosphorelay sensor kinase activity"/>
    <property type="evidence" value="ECO:0007669"/>
    <property type="project" value="InterPro"/>
</dbReference>
<dbReference type="InterPro" id="IPR001789">
    <property type="entry name" value="Sig_transdc_resp-reg_receiver"/>
</dbReference>
<dbReference type="SUPFAM" id="SSF55874">
    <property type="entry name" value="ATPase domain of HSP90 chaperone/DNA topoisomerase II/histidine kinase"/>
    <property type="match status" value="1"/>
</dbReference>
<dbReference type="Pfam" id="PF00072">
    <property type="entry name" value="Response_reg"/>
    <property type="match status" value="1"/>
</dbReference>
<dbReference type="Pfam" id="PF02518">
    <property type="entry name" value="HATPase_c"/>
    <property type="match status" value="1"/>
</dbReference>
<sequence length="934" mass="101647">MKLKQFLQPLDSAFSTPSAARKLLRLLSGALLLCLLCSLVFALSMAFNHEVSIHRRYMNAAMYEAQLYFSQRESLLDHLGHGVLPQAVEAVLNERLKPLQAMSQAPLFLALGDSGEGLLLVPRDLAELHEKRLGLFYVAPGTPLGVRRLNDAGEPDAEVPEGVLDALRQMPHWQPGSDPRWLADPADPLRRLFMLVRIDSGWLGLEIRGDDLDAALRQSSAGDYLLLDRRRRVVRASATDSANAGALHALWDGDGFGFDSAGPLPQAVVLLKHLGASNWALAYYLGIGRLLSALWLPLLLAAMLALLAGWLLRRLGLRIDQRLMRPAQRRLEALKESEAFSRAVIRTAPVALCVLRRADASVVLENLQAEQWLGGSQVIPCESARWIARAFAKDGGAVCEELAVGDGRYLYLSYAPTRYKGEDVLFCAFSDISARKQAEAELARAKQLADAANEAKTLFLATMSHEIRTPLYGVLGTLEMLGRTRLDLQQTGYLQVIERSSETLLQLISDVLDVAKIEAGQLVLEPQAFSPLELTEAVLQSFASAARAKGLQLLCCIDPQLPLRVCGDAGRIRQVLNNLLSNAVKFTDNGRILVGVAANASENGRLSLSWQVIDNGCGIAPREQERLFEPFYQVGGSHRRAGGTGLGLSICQRLTCLMHGQLRLVSEPGLGSCFTLRLPLSRVEVPEEPPALSGDLVQVLAPLREVGQALCGWIQRWGGRACLATPHRADEADERSLLLEVILPGLPFPPCGDGFGSRVLMCAEGNLQPSRQGRDWVVGLYSLGALKRALGLAQGHAGSPGLGEPVPGAVGDLGGLRVLAAEDNPINQLILRDQLQALGCRVELVGNGEEALQRWCAEHFDLVLTDLNMPGMDGYQLATELRLLGCRQPIIGATANAMREEHERCLAVGMDDCLLKPVNLDSLYRCLVAARELS</sequence>
<dbReference type="SMART" id="SM00388">
    <property type="entry name" value="HisKA"/>
    <property type="match status" value="1"/>
</dbReference>
<feature type="domain" description="Response regulatory" evidence="10">
    <location>
        <begin position="817"/>
        <end position="931"/>
    </location>
</feature>
<dbReference type="SUPFAM" id="SSF52172">
    <property type="entry name" value="CheY-like"/>
    <property type="match status" value="1"/>
</dbReference>
<keyword evidence="3 7" id="KW-0597">Phosphoprotein</keyword>
<evidence type="ECO:0000259" key="9">
    <source>
        <dbReference type="PROSITE" id="PS50109"/>
    </source>
</evidence>
<dbReference type="Proteomes" id="UP000077748">
    <property type="component" value="Chromosome"/>
</dbReference>
<dbReference type="SUPFAM" id="SSF47384">
    <property type="entry name" value="Homodimeric domain of signal transducing histidine kinase"/>
    <property type="match status" value="1"/>
</dbReference>
<dbReference type="InterPro" id="IPR036097">
    <property type="entry name" value="HisK_dim/P_sf"/>
</dbReference>
<keyword evidence="5 11" id="KW-0418">Kinase</keyword>
<evidence type="ECO:0000256" key="4">
    <source>
        <dbReference type="ARBA" id="ARBA00022679"/>
    </source>
</evidence>
<dbReference type="Pfam" id="PF00512">
    <property type="entry name" value="HisKA"/>
    <property type="match status" value="1"/>
</dbReference>
<evidence type="ECO:0000256" key="1">
    <source>
        <dbReference type="ARBA" id="ARBA00000085"/>
    </source>
</evidence>
<keyword evidence="6" id="KW-0902">Two-component regulatory system</keyword>
<keyword evidence="4" id="KW-0808">Transferase</keyword>
<dbReference type="FunFam" id="3.30.565.10:FF:000010">
    <property type="entry name" value="Sensor histidine kinase RcsC"/>
    <property type="match status" value="1"/>
</dbReference>
<evidence type="ECO:0000313" key="12">
    <source>
        <dbReference type="Proteomes" id="UP000077748"/>
    </source>
</evidence>
<dbReference type="InterPro" id="IPR004358">
    <property type="entry name" value="Sig_transdc_His_kin-like_C"/>
</dbReference>
<evidence type="ECO:0000256" key="2">
    <source>
        <dbReference type="ARBA" id="ARBA00012438"/>
    </source>
</evidence>
<dbReference type="InterPro" id="IPR003594">
    <property type="entry name" value="HATPase_dom"/>
</dbReference>
<evidence type="ECO:0000259" key="10">
    <source>
        <dbReference type="PROSITE" id="PS50110"/>
    </source>
</evidence>
<dbReference type="InterPro" id="IPR036890">
    <property type="entry name" value="HATPase_C_sf"/>
</dbReference>
<dbReference type="InterPro" id="IPR011006">
    <property type="entry name" value="CheY-like_superfamily"/>
</dbReference>
<dbReference type="CDD" id="cd00082">
    <property type="entry name" value="HisKA"/>
    <property type="match status" value="1"/>
</dbReference>
<accession>A0A1A9K7S7</accession>
<keyword evidence="8" id="KW-0472">Membrane</keyword>
<evidence type="ECO:0000256" key="8">
    <source>
        <dbReference type="SAM" id="Phobius"/>
    </source>
</evidence>
<dbReference type="PANTHER" id="PTHR43047:SF78">
    <property type="entry name" value="SENSORY_REGULATORY PROTEIN RPFC"/>
    <property type="match status" value="1"/>
</dbReference>
<feature type="modified residue" description="4-aspartylphosphate" evidence="7">
    <location>
        <position position="866"/>
    </location>
</feature>
<dbReference type="SMART" id="SM00448">
    <property type="entry name" value="REC"/>
    <property type="match status" value="1"/>
</dbReference>
<dbReference type="RefSeq" id="WP_064582124.1">
    <property type="nucleotide sequence ID" value="NZ_CP015878.1"/>
</dbReference>
<feature type="transmembrane region" description="Helical" evidence="8">
    <location>
        <begin position="294"/>
        <end position="312"/>
    </location>
</feature>
<name>A0A1A9K7S7_9PSED</name>
<dbReference type="PROSITE" id="PS50109">
    <property type="entry name" value="HIS_KIN"/>
    <property type="match status" value="1"/>
</dbReference>
<dbReference type="PRINTS" id="PR00344">
    <property type="entry name" value="BCTRLSENSOR"/>
</dbReference>
<evidence type="ECO:0000256" key="6">
    <source>
        <dbReference type="ARBA" id="ARBA00023012"/>
    </source>
</evidence>
<dbReference type="EC" id="2.7.13.3" evidence="2"/>
<dbReference type="Gene3D" id="1.10.287.130">
    <property type="match status" value="1"/>
</dbReference>
<dbReference type="AlphaFoldDB" id="A0A1A9K7S7"/>
<protein>
    <recommendedName>
        <fullName evidence="2">histidine kinase</fullName>
        <ecNumber evidence="2">2.7.13.3</ecNumber>
    </recommendedName>
</protein>
<dbReference type="InterPro" id="IPR003661">
    <property type="entry name" value="HisK_dim/P_dom"/>
</dbReference>
<organism evidence="11 12">
    <name type="scientific">Pseudomonas citronellolis</name>
    <dbReference type="NCBI Taxonomy" id="53408"/>
    <lineage>
        <taxon>Bacteria</taxon>
        <taxon>Pseudomonadati</taxon>
        <taxon>Pseudomonadota</taxon>
        <taxon>Gammaproteobacteria</taxon>
        <taxon>Pseudomonadales</taxon>
        <taxon>Pseudomonadaceae</taxon>
        <taxon>Pseudomonas</taxon>
    </lineage>
</organism>
<dbReference type="Gene3D" id="3.30.450.20">
    <property type="entry name" value="PAS domain"/>
    <property type="match status" value="1"/>
</dbReference>
<dbReference type="CDD" id="cd17546">
    <property type="entry name" value="REC_hyHK_CKI1_RcsC-like"/>
    <property type="match status" value="1"/>
</dbReference>
<evidence type="ECO:0000256" key="5">
    <source>
        <dbReference type="ARBA" id="ARBA00022777"/>
    </source>
</evidence>
<dbReference type="CDD" id="cd16922">
    <property type="entry name" value="HATPase_EvgS-ArcB-TorS-like"/>
    <property type="match status" value="1"/>
</dbReference>
<dbReference type="PROSITE" id="PS50110">
    <property type="entry name" value="RESPONSE_REGULATORY"/>
    <property type="match status" value="1"/>
</dbReference>
<dbReference type="Gene3D" id="3.30.565.10">
    <property type="entry name" value="Histidine kinase-like ATPase, C-terminal domain"/>
    <property type="match status" value="1"/>
</dbReference>
<evidence type="ECO:0000256" key="3">
    <source>
        <dbReference type="ARBA" id="ARBA00022553"/>
    </source>
</evidence>
<dbReference type="PANTHER" id="PTHR43047">
    <property type="entry name" value="TWO-COMPONENT HISTIDINE PROTEIN KINASE"/>
    <property type="match status" value="1"/>
</dbReference>
<dbReference type="Gene3D" id="3.40.50.2300">
    <property type="match status" value="1"/>
</dbReference>
<dbReference type="SMART" id="SM00387">
    <property type="entry name" value="HATPase_c"/>
    <property type="match status" value="1"/>
</dbReference>
<comment type="catalytic activity">
    <reaction evidence="1">
        <text>ATP + protein L-histidine = ADP + protein N-phospho-L-histidine.</text>
        <dbReference type="EC" id="2.7.13.3"/>
    </reaction>
</comment>
<dbReference type="EMBL" id="CP015878">
    <property type="protein sequence ID" value="ANI13592.1"/>
    <property type="molecule type" value="Genomic_DNA"/>
</dbReference>
<feature type="domain" description="Histidine kinase" evidence="9">
    <location>
        <begin position="462"/>
        <end position="682"/>
    </location>
</feature>